<dbReference type="GO" id="GO:0008408">
    <property type="term" value="F:3'-5' exonuclease activity"/>
    <property type="evidence" value="ECO:0007669"/>
    <property type="project" value="InterPro"/>
</dbReference>
<dbReference type="Gene3D" id="3.20.20.140">
    <property type="entry name" value="Metal-dependent hydrolases"/>
    <property type="match status" value="1"/>
</dbReference>
<dbReference type="Pfam" id="PF07733">
    <property type="entry name" value="DNA_pol3_alpha"/>
    <property type="match status" value="1"/>
</dbReference>
<evidence type="ECO:0000256" key="3">
    <source>
        <dbReference type="ARBA" id="ARBA00023204"/>
    </source>
</evidence>
<gene>
    <name evidence="6" type="ORF">D6Z83_12520</name>
    <name evidence="7" type="ORF">EBE87_24815</name>
</gene>
<dbReference type="InterPro" id="IPR011708">
    <property type="entry name" value="DNA_pol3_alpha_NTPase_dom"/>
</dbReference>
<evidence type="ECO:0000313" key="9">
    <source>
        <dbReference type="Proteomes" id="UP000278036"/>
    </source>
</evidence>
<evidence type="ECO:0000313" key="6">
    <source>
        <dbReference type="EMBL" id="RKK03821.1"/>
    </source>
</evidence>
<comment type="caution">
    <text evidence="6">The sequence shown here is derived from an EMBL/GenBank/DDBJ whole genome shotgun (WGS) entry which is preliminary data.</text>
</comment>
<evidence type="ECO:0000256" key="2">
    <source>
        <dbReference type="ARBA" id="ARBA00022763"/>
    </source>
</evidence>
<dbReference type="InParanoid" id="A0A3A9JEM0"/>
<keyword evidence="1" id="KW-0963">Cytoplasm</keyword>
<evidence type="ECO:0000313" key="7">
    <source>
        <dbReference type="EMBL" id="RMI16903.1"/>
    </source>
</evidence>
<name>A0A3A9JEM0_9PROT</name>
<sequence>MAAHSASAAAQQCPRQTLGHAAERNSERALRSPARMARLFARYPAALENTLRVLEACSGFSLDQLRHEYPAEILEPGRTAQQTLTDRVWAAARERWPRGVPDDIQARIRHELALIAQLNYAAYFLTVHEIVRFARSKGILCQGRGSAANSTCCYVLGITAVDPSKHDLLFERFVSANRNEPPDIDVDFEHERRGIHAVTAAVDAQAAAVAGAWERCHFQGRSSSSLEAG</sequence>
<dbReference type="EMBL" id="RFLX01000046">
    <property type="protein sequence ID" value="RMI16903.1"/>
    <property type="molecule type" value="Genomic_DNA"/>
</dbReference>
<evidence type="ECO:0000313" key="8">
    <source>
        <dbReference type="Proteomes" id="UP000274097"/>
    </source>
</evidence>
<dbReference type="PANTHER" id="PTHR32294">
    <property type="entry name" value="DNA POLYMERASE III SUBUNIT ALPHA"/>
    <property type="match status" value="1"/>
</dbReference>
<proteinExistence type="predicted"/>
<feature type="region of interest" description="Disordered" evidence="4">
    <location>
        <begin position="1"/>
        <end position="29"/>
    </location>
</feature>
<dbReference type="GO" id="GO:0006281">
    <property type="term" value="P:DNA repair"/>
    <property type="evidence" value="ECO:0007669"/>
    <property type="project" value="UniProtKB-KW"/>
</dbReference>
<dbReference type="EMBL" id="RAQU01000067">
    <property type="protein sequence ID" value="RKK03821.1"/>
    <property type="molecule type" value="Genomic_DNA"/>
</dbReference>
<keyword evidence="8" id="KW-1185">Reference proteome</keyword>
<dbReference type="GO" id="GO:0006260">
    <property type="term" value="P:DNA replication"/>
    <property type="evidence" value="ECO:0007669"/>
    <property type="project" value="InterPro"/>
</dbReference>
<accession>A0A3A9JEM0</accession>
<reference evidence="6 9" key="1">
    <citation type="submission" date="2018-09" db="EMBL/GenBank/DDBJ databases">
        <title>Roseomonas sp. nov., isolated from feces of Tibetan antelopes in the Qinghai-Tibet plateau, China.</title>
        <authorList>
            <person name="Tian Z."/>
        </authorList>
    </citation>
    <scope>NUCLEOTIDE SEQUENCE [LARGE SCALE GENOMIC DNA]</scope>
    <source>
        <strain evidence="7 8">Z23</strain>
        <strain evidence="6 9">Z24</strain>
    </source>
</reference>
<dbReference type="Proteomes" id="UP000278036">
    <property type="component" value="Unassembled WGS sequence"/>
</dbReference>
<dbReference type="PANTHER" id="PTHR32294:SF4">
    <property type="entry name" value="ERROR-PRONE DNA POLYMERASE"/>
    <property type="match status" value="1"/>
</dbReference>
<evidence type="ECO:0000259" key="5">
    <source>
        <dbReference type="Pfam" id="PF07733"/>
    </source>
</evidence>
<feature type="compositionally biased region" description="Low complexity" evidence="4">
    <location>
        <begin position="1"/>
        <end position="10"/>
    </location>
</feature>
<dbReference type="InterPro" id="IPR004805">
    <property type="entry name" value="DnaE2/DnaE/PolC"/>
</dbReference>
<organism evidence="6 9">
    <name type="scientific">Teichococcus wenyumeiae</name>
    <dbReference type="NCBI Taxonomy" id="2478470"/>
    <lineage>
        <taxon>Bacteria</taxon>
        <taxon>Pseudomonadati</taxon>
        <taxon>Pseudomonadota</taxon>
        <taxon>Alphaproteobacteria</taxon>
        <taxon>Acetobacterales</taxon>
        <taxon>Roseomonadaceae</taxon>
        <taxon>Roseomonas</taxon>
    </lineage>
</organism>
<dbReference type="AlphaFoldDB" id="A0A3A9JEM0"/>
<protein>
    <recommendedName>
        <fullName evidence="5">Bacterial DNA polymerase III alpha subunit NTPase domain-containing protein</fullName>
    </recommendedName>
</protein>
<keyword evidence="3" id="KW-0234">DNA repair</keyword>
<feature type="domain" description="Bacterial DNA polymerase III alpha subunit NTPase" evidence="5">
    <location>
        <begin position="83"/>
        <end position="194"/>
    </location>
</feature>
<keyword evidence="2" id="KW-0227">DNA damage</keyword>
<dbReference type="OrthoDB" id="9803237at2"/>
<evidence type="ECO:0000256" key="4">
    <source>
        <dbReference type="SAM" id="MobiDB-lite"/>
    </source>
</evidence>
<evidence type="ECO:0000256" key="1">
    <source>
        <dbReference type="ARBA" id="ARBA00022490"/>
    </source>
</evidence>
<dbReference type="Proteomes" id="UP000274097">
    <property type="component" value="Unassembled WGS sequence"/>
</dbReference>